<proteinExistence type="predicted"/>
<feature type="region of interest" description="Disordered" evidence="1">
    <location>
        <begin position="82"/>
        <end position="102"/>
    </location>
</feature>
<sequence>MKQQGATLATPNCWVLPMVAPSFVQPALPRQSLNTIASIDEAGPSNAGISENAEVADDVNNSAIDVRIQYHDDVGTSELDIEHESNDNDYCINDEDEEDSEDEDEFFVTMMTQIMMIMVPI</sequence>
<reference evidence="2 3" key="1">
    <citation type="journal article" date="2020" name="Mol. Plant">
        <title>The Chromosome-Based Rubber Tree Genome Provides New Insights into Spurge Genome Evolution and Rubber Biosynthesis.</title>
        <authorList>
            <person name="Liu J."/>
            <person name="Shi C."/>
            <person name="Shi C.C."/>
            <person name="Li W."/>
            <person name="Zhang Q.J."/>
            <person name="Zhang Y."/>
            <person name="Li K."/>
            <person name="Lu H.F."/>
            <person name="Shi C."/>
            <person name="Zhu S.T."/>
            <person name="Xiao Z.Y."/>
            <person name="Nan H."/>
            <person name="Yue Y."/>
            <person name="Zhu X.G."/>
            <person name="Wu Y."/>
            <person name="Hong X.N."/>
            <person name="Fan G.Y."/>
            <person name="Tong Y."/>
            <person name="Zhang D."/>
            <person name="Mao C.L."/>
            <person name="Liu Y.L."/>
            <person name="Hao S.J."/>
            <person name="Liu W.Q."/>
            <person name="Lv M.Q."/>
            <person name="Zhang H.B."/>
            <person name="Liu Y."/>
            <person name="Hu-Tang G.R."/>
            <person name="Wang J.P."/>
            <person name="Wang J.H."/>
            <person name="Sun Y.H."/>
            <person name="Ni S.B."/>
            <person name="Chen W.B."/>
            <person name="Zhang X.C."/>
            <person name="Jiao Y.N."/>
            <person name="Eichler E.E."/>
            <person name="Li G.H."/>
            <person name="Liu X."/>
            <person name="Gao L.Z."/>
        </authorList>
    </citation>
    <scope>NUCLEOTIDE SEQUENCE [LARGE SCALE GENOMIC DNA]</scope>
    <source>
        <strain evidence="3">cv. GT1</strain>
        <tissue evidence="2">Leaf</tissue>
    </source>
</reference>
<comment type="caution">
    <text evidence="2">The sequence shown here is derived from an EMBL/GenBank/DDBJ whole genome shotgun (WGS) entry which is preliminary data.</text>
</comment>
<accession>A0A6A6M3H1</accession>
<protein>
    <submittedName>
        <fullName evidence="2">Uncharacterized protein</fullName>
    </submittedName>
</protein>
<name>A0A6A6M3H1_HEVBR</name>
<evidence type="ECO:0000313" key="2">
    <source>
        <dbReference type="EMBL" id="KAF2306499.1"/>
    </source>
</evidence>
<dbReference type="EMBL" id="JAAGAX010000008">
    <property type="protein sequence ID" value="KAF2306499.1"/>
    <property type="molecule type" value="Genomic_DNA"/>
</dbReference>
<dbReference type="AlphaFoldDB" id="A0A6A6M3H1"/>
<gene>
    <name evidence="2" type="ORF">GH714_018724</name>
</gene>
<evidence type="ECO:0000313" key="3">
    <source>
        <dbReference type="Proteomes" id="UP000467840"/>
    </source>
</evidence>
<keyword evidence="3" id="KW-1185">Reference proteome</keyword>
<feature type="compositionally biased region" description="Acidic residues" evidence="1">
    <location>
        <begin position="92"/>
        <end position="102"/>
    </location>
</feature>
<organism evidence="2 3">
    <name type="scientific">Hevea brasiliensis</name>
    <name type="common">Para rubber tree</name>
    <name type="synonym">Siphonia brasiliensis</name>
    <dbReference type="NCBI Taxonomy" id="3981"/>
    <lineage>
        <taxon>Eukaryota</taxon>
        <taxon>Viridiplantae</taxon>
        <taxon>Streptophyta</taxon>
        <taxon>Embryophyta</taxon>
        <taxon>Tracheophyta</taxon>
        <taxon>Spermatophyta</taxon>
        <taxon>Magnoliopsida</taxon>
        <taxon>eudicotyledons</taxon>
        <taxon>Gunneridae</taxon>
        <taxon>Pentapetalae</taxon>
        <taxon>rosids</taxon>
        <taxon>fabids</taxon>
        <taxon>Malpighiales</taxon>
        <taxon>Euphorbiaceae</taxon>
        <taxon>Crotonoideae</taxon>
        <taxon>Micrandreae</taxon>
        <taxon>Hevea</taxon>
    </lineage>
</organism>
<dbReference type="Proteomes" id="UP000467840">
    <property type="component" value="Chromosome 9"/>
</dbReference>
<evidence type="ECO:0000256" key="1">
    <source>
        <dbReference type="SAM" id="MobiDB-lite"/>
    </source>
</evidence>